<gene>
    <name evidence="1" type="ORF">LOY88_000362</name>
</gene>
<evidence type="ECO:0000313" key="1">
    <source>
        <dbReference type="EMBL" id="KAI2392897.1"/>
    </source>
</evidence>
<accession>A0ACB8V504</accession>
<sequence>MLGNVLRGHALVRNLRTCIRRSTFTPIASRPTTLLVKPIQFSVRTFYVSRSHQNHASEAARSIDGNDSPSALSENNEKLTKFSELSDHNLVSSKVIKAITGRMHLSDMTDIQAETIHHTLRKKDVLAQAKTGTGKTLAFLLPVIQNILKLDPSLEFPRDNRRRSRGTPGSILALIISPTRELAEQIAEEARKIVSLTSIQVQTAVGGTRKQEGLRRIQHEGCHLLVGTPGRLIDIFSDPRTGIAAPKLASLVLDEADRLLDDGFAPDIQELLRFLPNPAAVDRQTLLFSATMAPEVMHMVRSTMKPDFSFIKTVRDDEVPTHLRVPQKAVFLRGFENQMPAVMEIATQAIQEYDADRANTRPFKAIVYFNSTNEVTLAKSAFDSLQVTPGDMFSKHPLGLATMEMHSRLTQGQRTYNSKRFRLAQSAILFSSDVTARGMDFPDVTHVIQVGVARDRDSYIHRLGRTARANKTGKGWILATDTDYRDFNYRLRGLPIEEDNTLKTAVVDMSAKHEDLPTPVASIISQVKAAYSQVDYGLKEKCYGSFLSIMGSSREKLRLLNQMTSNLWGMASPPTVSPTFARKLGLNNQRGINIREQGAGEGFRTQRNADFEQPEGQFRRSSYRGQDSRFTGRRDFDSRGGRSYGRGHDRQFVGSRSRSRF</sequence>
<name>A0ACB8V504_9EURO</name>
<protein>
    <submittedName>
        <fullName evidence="1">Uncharacterized protein</fullName>
    </submittedName>
</protein>
<dbReference type="EMBL" id="JALBCA010000004">
    <property type="protein sequence ID" value="KAI2392897.1"/>
    <property type="molecule type" value="Genomic_DNA"/>
</dbReference>
<proteinExistence type="predicted"/>
<reference evidence="1" key="1">
    <citation type="journal article" date="2022" name="bioRxiv">
        <title>Population genetic analysis of Ophidiomyces ophidiicola, the causative agent of snake fungal disease, indicates recent introductions to the USA.</title>
        <authorList>
            <person name="Ladner J.T."/>
            <person name="Palmer J.M."/>
            <person name="Ettinger C.L."/>
            <person name="Stajich J.E."/>
            <person name="Farrell T.M."/>
            <person name="Glorioso B.M."/>
            <person name="Lawson B."/>
            <person name="Price S.J."/>
            <person name="Stengle A.G."/>
            <person name="Grear D.A."/>
            <person name="Lorch J.M."/>
        </authorList>
    </citation>
    <scope>NUCLEOTIDE SEQUENCE</scope>
    <source>
        <strain evidence="1">NWHC 24266-5</strain>
    </source>
</reference>
<comment type="caution">
    <text evidence="1">The sequence shown here is derived from an EMBL/GenBank/DDBJ whole genome shotgun (WGS) entry which is preliminary data.</text>
</comment>
<organism evidence="1">
    <name type="scientific">Ophidiomyces ophidiicola</name>
    <dbReference type="NCBI Taxonomy" id="1387563"/>
    <lineage>
        <taxon>Eukaryota</taxon>
        <taxon>Fungi</taxon>
        <taxon>Dikarya</taxon>
        <taxon>Ascomycota</taxon>
        <taxon>Pezizomycotina</taxon>
        <taxon>Eurotiomycetes</taxon>
        <taxon>Eurotiomycetidae</taxon>
        <taxon>Onygenales</taxon>
        <taxon>Onygenaceae</taxon>
        <taxon>Ophidiomyces</taxon>
    </lineage>
</organism>